<name>A0ABW0KND1_9BACT</name>
<feature type="chain" id="PRO_5047028922" evidence="2">
    <location>
        <begin position="23"/>
        <end position="913"/>
    </location>
</feature>
<feature type="signal peptide" evidence="2">
    <location>
        <begin position="1"/>
        <end position="22"/>
    </location>
</feature>
<dbReference type="Proteomes" id="UP001596052">
    <property type="component" value="Unassembled WGS sequence"/>
</dbReference>
<dbReference type="RefSeq" id="WP_377165351.1">
    <property type="nucleotide sequence ID" value="NZ_JBHSMQ010000002.1"/>
</dbReference>
<gene>
    <name evidence="3" type="ORF">ACFQDI_08300</name>
</gene>
<evidence type="ECO:0000313" key="3">
    <source>
        <dbReference type="EMBL" id="MFC5454849.1"/>
    </source>
</evidence>
<evidence type="ECO:0000313" key="4">
    <source>
        <dbReference type="Proteomes" id="UP001596052"/>
    </source>
</evidence>
<keyword evidence="2" id="KW-0732">Signal</keyword>
<evidence type="ECO:0000256" key="1">
    <source>
        <dbReference type="SAM" id="MobiDB-lite"/>
    </source>
</evidence>
<proteinExistence type="predicted"/>
<accession>A0ABW0KND1</accession>
<evidence type="ECO:0000256" key="2">
    <source>
        <dbReference type="SAM" id="SignalP"/>
    </source>
</evidence>
<organism evidence="3 4">
    <name type="scientific">Prosthecobacter fluviatilis</name>
    <dbReference type="NCBI Taxonomy" id="445931"/>
    <lineage>
        <taxon>Bacteria</taxon>
        <taxon>Pseudomonadati</taxon>
        <taxon>Verrucomicrobiota</taxon>
        <taxon>Verrucomicrobiia</taxon>
        <taxon>Verrucomicrobiales</taxon>
        <taxon>Verrucomicrobiaceae</taxon>
        <taxon>Prosthecobacter</taxon>
    </lineage>
</organism>
<reference evidence="4" key="1">
    <citation type="journal article" date="2019" name="Int. J. Syst. Evol. Microbiol.">
        <title>The Global Catalogue of Microorganisms (GCM) 10K type strain sequencing project: providing services to taxonomists for standard genome sequencing and annotation.</title>
        <authorList>
            <consortium name="The Broad Institute Genomics Platform"/>
            <consortium name="The Broad Institute Genome Sequencing Center for Infectious Disease"/>
            <person name="Wu L."/>
            <person name="Ma J."/>
        </authorList>
    </citation>
    <scope>NUCLEOTIDE SEQUENCE [LARGE SCALE GENOMIC DNA]</scope>
    <source>
        <strain evidence="4">CGMCC 4.1469</strain>
    </source>
</reference>
<dbReference type="EMBL" id="JBHSMQ010000002">
    <property type="protein sequence ID" value="MFC5454849.1"/>
    <property type="molecule type" value="Genomic_DNA"/>
</dbReference>
<sequence length="913" mass="98575">MSFRARCFFLLITLVCTAITHAEKPALLTRIFKLPPDFISCESAPSPESTADKDPFATREPATSPALDSPAHPKLKTPRQILESIGVTFPEGASASFNPFTSLLTVTNSVPNIEITEAFVASITQQAPANVGFTLTIIEAPGDLIRQSNALASRSLDAAPALALLLDHAQKPGSKVRVVGDAFLETKSGTRATLDAGLEHRYVSNVSLDAKSRSAISAETRHLGLHWEIEPSVSTDGAFIETSLALDFYPAPPTTRQLSISDPLTGHATEFPLTDLPGTQINTSVSFLGGGTRLLGITRPVGTPRENSDLLCAVFLTATVRRVEALPAPQPKVTSPSTIPKGMQFAAMHAPDGVFDEALRPKFENEIGEPPRLSKPPTLQTHFAKAGATFPPGSFLEHREGVLRCVNTPDNIALISTMLEHDLAVFPKTVAFTFHTLEAPAPLLRDLTRETLASTDDSAMLAAVEAAVARGEARFIQSAFIETKSGNKAAHHSAHEHCYLESEGSDGQGYPSIIFDTRRVGSVIEVEPTVGADSRTVELTCFHELHPTPPVTRQAQLRDPASQQPFDQPLTDFNVHKIVTGINLTKGGTKLLALNPPAGHPDTGVLWATFVKCEVIPQVARSPYSFVPPPPASDAKEIHTRSYRVPPDFLSAGGDATTPDDKKKPKTAKEILEAVGITFPPGTAAYYGPPSTRLVVTNTNENLDLVEAYVGWGCGSIRHTTACTAHVLQGPGPLLRRLAAQASSKSNHRAELDELLTAVKAGTVQHLNMARVETRSGTRASSTQNNEHIFIADVSLDDKQRISFNQEMRQVGLRLELEPSVGSDGATVELTLSNEFHTAPPLEHREHLTDTQGHRLEFPLTDFFTTRTTTAITLPSTSARLLSLYKPTGKPEFEKQDILQAIFITCDILRPGE</sequence>
<protein>
    <submittedName>
        <fullName evidence="3">Uncharacterized protein</fullName>
    </submittedName>
</protein>
<keyword evidence="4" id="KW-1185">Reference proteome</keyword>
<feature type="region of interest" description="Disordered" evidence="1">
    <location>
        <begin position="43"/>
        <end position="74"/>
    </location>
</feature>
<comment type="caution">
    <text evidence="3">The sequence shown here is derived from an EMBL/GenBank/DDBJ whole genome shotgun (WGS) entry which is preliminary data.</text>
</comment>
<feature type="region of interest" description="Disordered" evidence="1">
    <location>
        <begin position="646"/>
        <end position="665"/>
    </location>
</feature>